<accession>A0A420MBA0</accession>
<gene>
    <name evidence="1" type="ORF">BFJ69_g16418</name>
</gene>
<reference evidence="1 2" key="1">
    <citation type="journal article" date="2018" name="Sci. Rep.">
        <title>Characterisation of pathogen-specific regions and novel effector candidates in Fusarium oxysporum f. sp. cepae.</title>
        <authorList>
            <person name="Armitage A.D."/>
            <person name="Taylor A."/>
            <person name="Sobczyk M.K."/>
            <person name="Baxter L."/>
            <person name="Greenfield B.P."/>
            <person name="Bates H.J."/>
            <person name="Wilson F."/>
            <person name="Jackson A.C."/>
            <person name="Ott S."/>
            <person name="Harrison R.J."/>
            <person name="Clarkson J.P."/>
        </authorList>
    </citation>
    <scope>NUCLEOTIDE SEQUENCE [LARGE SCALE GENOMIC DNA]</scope>
    <source>
        <strain evidence="1 2">Fo_A13</strain>
    </source>
</reference>
<sequence length="144" mass="16146">MGITVYSSKLIVPRQGRHTKSYVKAGKRIWSYESLKSADSKNTIAQIPSGKLCRNDHASSNNDFQRKPLMNSAHGSSWRRMRVRISYHGDAKRFSYGGKLSDAPISEVGFRAAVRVPKTADRQVDALVETDYYQAGGQRRILGK</sequence>
<evidence type="ECO:0000313" key="2">
    <source>
        <dbReference type="Proteomes" id="UP000285084"/>
    </source>
</evidence>
<comment type="caution">
    <text evidence="1">The sequence shown here is derived from an EMBL/GenBank/DDBJ whole genome shotgun (WGS) entry which is preliminary data.</text>
</comment>
<name>A0A420MBA0_FUSOX</name>
<proteinExistence type="predicted"/>
<protein>
    <submittedName>
        <fullName evidence="1">Uncharacterized protein</fullName>
    </submittedName>
</protein>
<organism evidence="1 2">
    <name type="scientific">Fusarium oxysporum</name>
    <name type="common">Fusarium vascular wilt</name>
    <dbReference type="NCBI Taxonomy" id="5507"/>
    <lineage>
        <taxon>Eukaryota</taxon>
        <taxon>Fungi</taxon>
        <taxon>Dikarya</taxon>
        <taxon>Ascomycota</taxon>
        <taxon>Pezizomycotina</taxon>
        <taxon>Sordariomycetes</taxon>
        <taxon>Hypocreomycetidae</taxon>
        <taxon>Hypocreales</taxon>
        <taxon>Nectriaceae</taxon>
        <taxon>Fusarium</taxon>
        <taxon>Fusarium oxysporum species complex</taxon>
    </lineage>
</organism>
<dbReference type="AlphaFoldDB" id="A0A420MBA0"/>
<dbReference type="EMBL" id="MRCX01000449">
    <property type="protein sequence ID" value="RKK65287.1"/>
    <property type="molecule type" value="Genomic_DNA"/>
</dbReference>
<dbReference type="VEuPathDB" id="FungiDB:FOMG_18166"/>
<dbReference type="Proteomes" id="UP000285084">
    <property type="component" value="Unassembled WGS sequence"/>
</dbReference>
<evidence type="ECO:0000313" key="1">
    <source>
        <dbReference type="EMBL" id="RKK65287.1"/>
    </source>
</evidence>
<dbReference type="Gene3D" id="2.120.10.10">
    <property type="match status" value="1"/>
</dbReference>